<name>A0ABS7C420_9BACL</name>
<reference evidence="5 6" key="1">
    <citation type="submission" date="2021-07" db="EMBL/GenBank/DDBJ databases">
        <title>Paenibacillus radiodurans sp. nov., isolated from the southeastern edge of Tengger Desert.</title>
        <authorList>
            <person name="Zhang G."/>
        </authorList>
    </citation>
    <scope>NUCLEOTIDE SEQUENCE [LARGE SCALE GENOMIC DNA]</scope>
    <source>
        <strain evidence="5 6">CCM 7311</strain>
    </source>
</reference>
<feature type="non-terminal residue" evidence="5">
    <location>
        <position position="1"/>
    </location>
</feature>
<dbReference type="Pfam" id="PF12833">
    <property type="entry name" value="HTH_18"/>
    <property type="match status" value="1"/>
</dbReference>
<evidence type="ECO:0000313" key="5">
    <source>
        <dbReference type="EMBL" id="MBW7455654.1"/>
    </source>
</evidence>
<dbReference type="InterPro" id="IPR018060">
    <property type="entry name" value="HTH_AraC"/>
</dbReference>
<dbReference type="PRINTS" id="PR00032">
    <property type="entry name" value="HTHARAC"/>
</dbReference>
<dbReference type="SUPFAM" id="SSF46689">
    <property type="entry name" value="Homeodomain-like"/>
    <property type="match status" value="1"/>
</dbReference>
<dbReference type="PANTHER" id="PTHR43280:SF2">
    <property type="entry name" value="HTH-TYPE TRANSCRIPTIONAL REGULATOR EXSA"/>
    <property type="match status" value="1"/>
</dbReference>
<evidence type="ECO:0000259" key="4">
    <source>
        <dbReference type="PROSITE" id="PS01124"/>
    </source>
</evidence>
<evidence type="ECO:0000256" key="2">
    <source>
        <dbReference type="ARBA" id="ARBA00023125"/>
    </source>
</evidence>
<keyword evidence="1" id="KW-0805">Transcription regulation</keyword>
<evidence type="ECO:0000313" key="6">
    <source>
        <dbReference type="Proteomes" id="UP001519887"/>
    </source>
</evidence>
<dbReference type="InterPro" id="IPR009057">
    <property type="entry name" value="Homeodomain-like_sf"/>
</dbReference>
<dbReference type="Proteomes" id="UP001519887">
    <property type="component" value="Unassembled WGS sequence"/>
</dbReference>
<dbReference type="PANTHER" id="PTHR43280">
    <property type="entry name" value="ARAC-FAMILY TRANSCRIPTIONAL REGULATOR"/>
    <property type="match status" value="1"/>
</dbReference>
<proteinExistence type="predicted"/>
<protein>
    <submittedName>
        <fullName evidence="5">AraC family transcriptional regulator</fullName>
    </submittedName>
</protein>
<evidence type="ECO:0000256" key="1">
    <source>
        <dbReference type="ARBA" id="ARBA00023015"/>
    </source>
</evidence>
<comment type="caution">
    <text evidence="5">The sequence shown here is derived from an EMBL/GenBank/DDBJ whole genome shotgun (WGS) entry which is preliminary data.</text>
</comment>
<accession>A0ABS7C420</accession>
<evidence type="ECO:0000256" key="3">
    <source>
        <dbReference type="ARBA" id="ARBA00023163"/>
    </source>
</evidence>
<dbReference type="EMBL" id="JAHZIK010000404">
    <property type="protein sequence ID" value="MBW7455654.1"/>
    <property type="molecule type" value="Genomic_DNA"/>
</dbReference>
<organism evidence="5 6">
    <name type="scientific">Paenibacillus sepulcri</name>
    <dbReference type="NCBI Taxonomy" id="359917"/>
    <lineage>
        <taxon>Bacteria</taxon>
        <taxon>Bacillati</taxon>
        <taxon>Bacillota</taxon>
        <taxon>Bacilli</taxon>
        <taxon>Bacillales</taxon>
        <taxon>Paenibacillaceae</taxon>
        <taxon>Paenibacillus</taxon>
    </lineage>
</organism>
<keyword evidence="2" id="KW-0238">DNA-binding</keyword>
<keyword evidence="3" id="KW-0804">Transcription</keyword>
<gene>
    <name evidence="5" type="ORF">K0U00_16635</name>
</gene>
<sequence length="44" mass="5127">LLLRTDKTLKEIAAMLGYADVFYFSRLFKKVAEVSPRTYRARMG</sequence>
<dbReference type="InterPro" id="IPR020449">
    <property type="entry name" value="Tscrpt_reg_AraC-type_HTH"/>
</dbReference>
<feature type="domain" description="HTH araC/xylS-type" evidence="4">
    <location>
        <begin position="1"/>
        <end position="42"/>
    </location>
</feature>
<dbReference type="Gene3D" id="1.10.10.60">
    <property type="entry name" value="Homeodomain-like"/>
    <property type="match status" value="1"/>
</dbReference>
<dbReference type="PROSITE" id="PS01124">
    <property type="entry name" value="HTH_ARAC_FAMILY_2"/>
    <property type="match status" value="1"/>
</dbReference>
<keyword evidence="6" id="KW-1185">Reference proteome</keyword>